<evidence type="ECO:0000313" key="4">
    <source>
        <dbReference type="Proteomes" id="UP000297604"/>
    </source>
</evidence>
<dbReference type="CDD" id="cd07197">
    <property type="entry name" value="nitrilase"/>
    <property type="match status" value="1"/>
</dbReference>
<proteinExistence type="predicted"/>
<dbReference type="Proteomes" id="UP000297604">
    <property type="component" value="Unassembled WGS sequence"/>
</dbReference>
<dbReference type="Gene3D" id="3.60.110.10">
    <property type="entry name" value="Carbon-nitrogen hydrolase"/>
    <property type="match status" value="1"/>
</dbReference>
<evidence type="ECO:0000313" key="3">
    <source>
        <dbReference type="EMBL" id="TFC23564.1"/>
    </source>
</evidence>
<sequence>MRTLKVAAVQAAPQLIGAAIEPFAAELRSVLAGAPDADVVVFPELHLFGSPADRGDVTSEPESADARNASLRASAQPLDGPLGDSLGALAREAGIWLVPGSVCELGQNGELFNTAVVYAPTGERVASYRKMFPWRPFEPYDPGDRFVVFDVPGVGRLGLSICYDAWFPEVTRHLAWLGAEVVLNLVKTTTDDRAQELVLARANSIVNQVFTVSVNCAGPVGRGRSIVVDPEGHVLDESADTNSDVLLTTIDLDHVTRVRVQGTAGTNRPWAQFADTDAPIELPLYGGRISPSSWQPQSWSPTSPAPLISVVAPAVRPATPTQ</sequence>
<keyword evidence="4" id="KW-1185">Reference proteome</keyword>
<dbReference type="PANTHER" id="PTHR43674:SF2">
    <property type="entry name" value="BETA-UREIDOPROPIONASE"/>
    <property type="match status" value="1"/>
</dbReference>
<keyword evidence="1 3" id="KW-0378">Hydrolase</keyword>
<comment type="caution">
    <text evidence="3">The sequence shown here is derived from an EMBL/GenBank/DDBJ whole genome shotgun (WGS) entry which is preliminary data.</text>
</comment>
<gene>
    <name evidence="3" type="ORF">E3O46_00545</name>
</gene>
<dbReference type="InterPro" id="IPR050345">
    <property type="entry name" value="Aliph_Amidase/BUP"/>
</dbReference>
<organism evidence="3 4">
    <name type="scientific">Cryobacterium glucosi</name>
    <dbReference type="NCBI Taxonomy" id="1259175"/>
    <lineage>
        <taxon>Bacteria</taxon>
        <taxon>Bacillati</taxon>
        <taxon>Actinomycetota</taxon>
        <taxon>Actinomycetes</taxon>
        <taxon>Micrococcales</taxon>
        <taxon>Microbacteriaceae</taxon>
        <taxon>Cryobacterium</taxon>
    </lineage>
</organism>
<dbReference type="InterPro" id="IPR036526">
    <property type="entry name" value="C-N_Hydrolase_sf"/>
</dbReference>
<dbReference type="RefSeq" id="WP_134559392.1">
    <property type="nucleotide sequence ID" value="NZ_SOFS01000005.1"/>
</dbReference>
<evidence type="ECO:0000256" key="1">
    <source>
        <dbReference type="ARBA" id="ARBA00022801"/>
    </source>
</evidence>
<dbReference type="PANTHER" id="PTHR43674">
    <property type="entry name" value="NITRILASE C965.09-RELATED"/>
    <property type="match status" value="1"/>
</dbReference>
<evidence type="ECO:0000259" key="2">
    <source>
        <dbReference type="PROSITE" id="PS50263"/>
    </source>
</evidence>
<dbReference type="InterPro" id="IPR003010">
    <property type="entry name" value="C-N_Hydrolase"/>
</dbReference>
<dbReference type="EMBL" id="SOFS01000005">
    <property type="protein sequence ID" value="TFC23564.1"/>
    <property type="molecule type" value="Genomic_DNA"/>
</dbReference>
<feature type="domain" description="CN hydrolase" evidence="2">
    <location>
        <begin position="4"/>
        <end position="252"/>
    </location>
</feature>
<dbReference type="PROSITE" id="PS50263">
    <property type="entry name" value="CN_HYDROLASE"/>
    <property type="match status" value="1"/>
</dbReference>
<accession>A0ABY2IV02</accession>
<protein>
    <submittedName>
        <fullName evidence="3">Carbon-nitrogen hydrolase family protein</fullName>
    </submittedName>
</protein>
<dbReference type="GO" id="GO:0016787">
    <property type="term" value="F:hydrolase activity"/>
    <property type="evidence" value="ECO:0007669"/>
    <property type="project" value="UniProtKB-KW"/>
</dbReference>
<reference evidence="3 4" key="1">
    <citation type="submission" date="2019-03" db="EMBL/GenBank/DDBJ databases">
        <title>Genomics of glacier-inhabiting Cryobacterium strains.</title>
        <authorList>
            <person name="Liu Q."/>
            <person name="Xin Y.-H."/>
        </authorList>
    </citation>
    <scope>NUCLEOTIDE SEQUENCE [LARGE SCALE GENOMIC DNA]</scope>
    <source>
        <strain evidence="3 4">MDB1-5</strain>
    </source>
</reference>
<name>A0ABY2IV02_9MICO</name>
<dbReference type="SUPFAM" id="SSF56317">
    <property type="entry name" value="Carbon-nitrogen hydrolase"/>
    <property type="match status" value="1"/>
</dbReference>
<dbReference type="Pfam" id="PF00795">
    <property type="entry name" value="CN_hydrolase"/>
    <property type="match status" value="1"/>
</dbReference>